<dbReference type="PRINTS" id="PR00363">
    <property type="entry name" value="CYTOCHROMEB5"/>
</dbReference>
<dbReference type="Pfam" id="PF00173">
    <property type="entry name" value="Cyt-b5"/>
    <property type="match status" value="1"/>
</dbReference>
<comment type="similarity">
    <text evidence="4">Belongs to the cytochrome b5 family.</text>
</comment>
<evidence type="ECO:0000313" key="6">
    <source>
        <dbReference type="EMBL" id="AKI79407.1"/>
    </source>
</evidence>
<reference evidence="6 7" key="1">
    <citation type="submission" date="2014-10" db="EMBL/GenBank/DDBJ databases">
        <title>Pan-genome analysis of Brazilian lineage A amoebal mimiviruses.</title>
        <authorList>
            <person name="Assis F.L."/>
            <person name="Abrahao J.S."/>
            <person name="Kroon E.G."/>
            <person name="Dornas F.P."/>
            <person name="Andrade K.R."/>
            <person name="Borato P.V.M."/>
            <person name="Pilotto M.R."/>
            <person name="Benamar S."/>
            <person name="LaScola B."/>
            <person name="Colson P."/>
        </authorList>
    </citation>
    <scope>NUCLEOTIDE SEQUENCE [LARGE SCALE GENOMIC DNA]</scope>
    <source>
        <strain evidence="6 7">Oyster</strain>
    </source>
</reference>
<organism evidence="6 7">
    <name type="scientific">Acanthamoeba polyphaga mimivirus</name>
    <name type="common">APMV</name>
    <dbReference type="NCBI Taxonomy" id="212035"/>
    <lineage>
        <taxon>Viruses</taxon>
        <taxon>Varidnaviria</taxon>
        <taxon>Bamfordvirae</taxon>
        <taxon>Nucleocytoviricota</taxon>
        <taxon>Megaviricetes</taxon>
        <taxon>Imitervirales</taxon>
        <taxon>Mimiviridae</taxon>
        <taxon>Megamimivirinae</taxon>
        <taxon>Mimivirus</taxon>
        <taxon>Mimivirus bradfordmassiliense</taxon>
    </lineage>
</organism>
<evidence type="ECO:0000256" key="2">
    <source>
        <dbReference type="ARBA" id="ARBA00022723"/>
    </source>
</evidence>
<accession>A0A0G2Y6J5</accession>
<evidence type="ECO:0000256" key="3">
    <source>
        <dbReference type="ARBA" id="ARBA00023004"/>
    </source>
</evidence>
<organismHost>
    <name type="scientific">Acanthamoeba polyphaga</name>
    <name type="common">Amoeba</name>
    <dbReference type="NCBI Taxonomy" id="5757"/>
</organismHost>
<dbReference type="PANTHER" id="PTHR19359">
    <property type="entry name" value="CYTOCHROME B5"/>
    <property type="match status" value="1"/>
</dbReference>
<name>A0A0G2Y6J5_MIMIV</name>
<keyword evidence="3" id="KW-0408">Iron</keyword>
<feature type="domain" description="Cytochrome b5 heme-binding" evidence="5">
    <location>
        <begin position="14"/>
        <end position="89"/>
    </location>
</feature>
<dbReference type="PROSITE" id="PS50255">
    <property type="entry name" value="CYTOCHROME_B5_2"/>
    <property type="match status" value="1"/>
</dbReference>
<keyword evidence="2" id="KW-0479">Metal-binding</keyword>
<dbReference type="InterPro" id="IPR050668">
    <property type="entry name" value="Cytochrome_b5"/>
</dbReference>
<dbReference type="SUPFAM" id="SSF55856">
    <property type="entry name" value="Cytochrome b5-like heme/steroid binding domain"/>
    <property type="match status" value="1"/>
</dbReference>
<dbReference type="GO" id="GO:0020037">
    <property type="term" value="F:heme binding"/>
    <property type="evidence" value="ECO:0007669"/>
    <property type="project" value="InterPro"/>
</dbReference>
<dbReference type="Proteomes" id="UP000241474">
    <property type="component" value="Segment"/>
</dbReference>
<dbReference type="InterPro" id="IPR018506">
    <property type="entry name" value="Cyt_B5_heme-BS"/>
</dbReference>
<keyword evidence="1" id="KW-0349">Heme</keyword>
<evidence type="ECO:0000256" key="1">
    <source>
        <dbReference type="ARBA" id="ARBA00022617"/>
    </source>
</evidence>
<evidence type="ECO:0000313" key="7">
    <source>
        <dbReference type="Proteomes" id="UP000241474"/>
    </source>
</evidence>
<dbReference type="InterPro" id="IPR001199">
    <property type="entry name" value="Cyt_B5-like_heme/steroid-bd"/>
</dbReference>
<evidence type="ECO:0000256" key="4">
    <source>
        <dbReference type="ARBA" id="ARBA00038168"/>
    </source>
</evidence>
<dbReference type="GO" id="GO:0016020">
    <property type="term" value="C:membrane"/>
    <property type="evidence" value="ECO:0007669"/>
    <property type="project" value="TreeGrafter"/>
</dbReference>
<protein>
    <submittedName>
        <fullName evidence="6">Cyt-b5</fullName>
    </submittedName>
</protein>
<evidence type="ECO:0000259" key="5">
    <source>
        <dbReference type="PROSITE" id="PS50255"/>
    </source>
</evidence>
<dbReference type="Gene3D" id="3.10.120.10">
    <property type="entry name" value="Cytochrome b5-like heme/steroid binding domain"/>
    <property type="match status" value="1"/>
</dbReference>
<dbReference type="SMART" id="SM01117">
    <property type="entry name" value="Cyt-b5"/>
    <property type="match status" value="1"/>
</dbReference>
<dbReference type="GO" id="GO:0046872">
    <property type="term" value="F:metal ion binding"/>
    <property type="evidence" value="ECO:0007669"/>
    <property type="project" value="UniProtKB-KW"/>
</dbReference>
<proteinExistence type="inferred from homology"/>
<sequence>MESKTNLDSSKLVDPINQVNQVNQTNQTDKIIVSFRGDKYDITDFLRKHPGGKNILIKNNGKDIEELMAEYEHSKNAYLILSKYKITEK</sequence>
<dbReference type="EMBL" id="KM982401">
    <property type="protein sequence ID" value="AKI79407.1"/>
    <property type="molecule type" value="Genomic_DNA"/>
</dbReference>
<dbReference type="PROSITE" id="PS00191">
    <property type="entry name" value="CYTOCHROME_B5_1"/>
    <property type="match status" value="1"/>
</dbReference>
<dbReference type="InterPro" id="IPR036400">
    <property type="entry name" value="Cyt_B5-like_heme/steroid_sf"/>
</dbReference>